<dbReference type="EMBL" id="JASPKZ010006626">
    <property type="protein sequence ID" value="KAJ9587108.1"/>
    <property type="molecule type" value="Genomic_DNA"/>
</dbReference>
<comment type="caution">
    <text evidence="1">The sequence shown here is derived from an EMBL/GenBank/DDBJ whole genome shotgun (WGS) entry which is preliminary data.</text>
</comment>
<keyword evidence="2" id="KW-1185">Reference proteome</keyword>
<feature type="non-terminal residue" evidence="1">
    <location>
        <position position="1"/>
    </location>
</feature>
<dbReference type="AlphaFoldDB" id="A0AAD7ZWI8"/>
<reference evidence="1" key="1">
    <citation type="journal article" date="2023" name="IScience">
        <title>Live-bearing cockroach genome reveals convergent evolutionary mechanisms linked to viviparity in insects and beyond.</title>
        <authorList>
            <person name="Fouks B."/>
            <person name="Harrison M.C."/>
            <person name="Mikhailova A.A."/>
            <person name="Marchal E."/>
            <person name="English S."/>
            <person name="Carruthers M."/>
            <person name="Jennings E.C."/>
            <person name="Chiamaka E.L."/>
            <person name="Frigard R.A."/>
            <person name="Pippel M."/>
            <person name="Attardo G.M."/>
            <person name="Benoit J.B."/>
            <person name="Bornberg-Bauer E."/>
            <person name="Tobe S.S."/>
        </authorList>
    </citation>
    <scope>NUCLEOTIDE SEQUENCE</scope>
    <source>
        <strain evidence="1">Stay&amp;Tobe</strain>
    </source>
</reference>
<sequence>IGLECYICDTETNPGCDTVTDVQIMDCVNYFPLIGIGFILHPTTYACQKMQVK</sequence>
<gene>
    <name evidence="1" type="ORF">L9F63_028319</name>
</gene>
<feature type="non-terminal residue" evidence="1">
    <location>
        <position position="53"/>
    </location>
</feature>
<name>A0AAD7ZWI8_DIPPU</name>
<accession>A0AAD7ZWI8</accession>
<protein>
    <submittedName>
        <fullName evidence="1">Uncharacterized protein</fullName>
    </submittedName>
</protein>
<evidence type="ECO:0000313" key="1">
    <source>
        <dbReference type="EMBL" id="KAJ9587108.1"/>
    </source>
</evidence>
<proteinExistence type="predicted"/>
<reference evidence="1" key="2">
    <citation type="submission" date="2023-05" db="EMBL/GenBank/DDBJ databases">
        <authorList>
            <person name="Fouks B."/>
        </authorList>
    </citation>
    <scope>NUCLEOTIDE SEQUENCE</scope>
    <source>
        <strain evidence="1">Stay&amp;Tobe</strain>
        <tissue evidence="1">Testes</tissue>
    </source>
</reference>
<organism evidence="1 2">
    <name type="scientific">Diploptera punctata</name>
    <name type="common">Pacific beetle cockroach</name>
    <dbReference type="NCBI Taxonomy" id="6984"/>
    <lineage>
        <taxon>Eukaryota</taxon>
        <taxon>Metazoa</taxon>
        <taxon>Ecdysozoa</taxon>
        <taxon>Arthropoda</taxon>
        <taxon>Hexapoda</taxon>
        <taxon>Insecta</taxon>
        <taxon>Pterygota</taxon>
        <taxon>Neoptera</taxon>
        <taxon>Polyneoptera</taxon>
        <taxon>Dictyoptera</taxon>
        <taxon>Blattodea</taxon>
        <taxon>Blaberoidea</taxon>
        <taxon>Blaberidae</taxon>
        <taxon>Diplopterinae</taxon>
        <taxon>Diploptera</taxon>
    </lineage>
</organism>
<dbReference type="Proteomes" id="UP001233999">
    <property type="component" value="Unassembled WGS sequence"/>
</dbReference>
<evidence type="ECO:0000313" key="2">
    <source>
        <dbReference type="Proteomes" id="UP001233999"/>
    </source>
</evidence>